<dbReference type="Pfam" id="PF05960">
    <property type="entry name" value="DUF885"/>
    <property type="match status" value="1"/>
</dbReference>
<dbReference type="PANTHER" id="PTHR33361">
    <property type="entry name" value="GLR0591 PROTEIN"/>
    <property type="match status" value="1"/>
</dbReference>
<dbReference type="OrthoDB" id="9760040at2"/>
<dbReference type="AlphaFoldDB" id="A0A2N3WY59"/>
<dbReference type="PANTHER" id="PTHR33361:SF2">
    <property type="entry name" value="DUF885 DOMAIN-CONTAINING PROTEIN"/>
    <property type="match status" value="1"/>
</dbReference>
<keyword evidence="2" id="KW-1185">Reference proteome</keyword>
<proteinExistence type="predicted"/>
<dbReference type="RefSeq" id="WP_101463201.1">
    <property type="nucleotide sequence ID" value="NZ_PJMW01000001.1"/>
</dbReference>
<evidence type="ECO:0000313" key="1">
    <source>
        <dbReference type="EMBL" id="PKV98799.1"/>
    </source>
</evidence>
<gene>
    <name evidence="1" type="ORF">ATK86_0827</name>
</gene>
<sequence length="556" mass="61317">MGVDEICDRFVEDYAAADPVTATMFGIAGHDARLTDYSPAGHELRARTARNALHAMLAAEPADDGERVAKAVFTERVGLDVEIHHAGLPLASLNVIESPVQHIRMVFDVMAAETAADWTVIAERLAGVPEALAGLRASLLVAAERGQISALRQIIKVAEQADTWAGSGANTGFFTAFVAAADSVEGAPLARLRQGAHAAERAYAALAEFLRAELMPSAPAKDAVGEQTYRLWSRYFTGADLDLREAYDWGWAEFARLEAEMFTVAARIAPGASLTETAAVLDADPRYRVHGRAELRAWLQKVSDEALESLRDTHFEIPDELMRLECAIAPPGGVVGAYYIGPSADFSRPGRMTWSVEPDKEDFTTWREVSTVYHEGVPGHHLQIATAVYEAQSLNTYQRLMSFTSGHGEGWALYAERLMQELGYLDDDGHLFGMLSQQLFRAARVILDIGMHLEWEIPPGADFHEGERWTPDLGLEFLLTRTLEDEATARDEIDRYLGWPGQAPAYKIGERLWLTAREEARARAGNSFDEKRFHTLALRWGGMGLDTMRAQLAAMD</sequence>
<evidence type="ECO:0000313" key="2">
    <source>
        <dbReference type="Proteomes" id="UP000233766"/>
    </source>
</evidence>
<dbReference type="Proteomes" id="UP000233766">
    <property type="component" value="Unassembled WGS sequence"/>
</dbReference>
<dbReference type="EMBL" id="PJMW01000001">
    <property type="protein sequence ID" value="PKV98799.1"/>
    <property type="molecule type" value="Genomic_DNA"/>
</dbReference>
<comment type="caution">
    <text evidence="1">The sequence shown here is derived from an EMBL/GenBank/DDBJ whole genome shotgun (WGS) entry which is preliminary data.</text>
</comment>
<protein>
    <submittedName>
        <fullName evidence="1">Uncharacterized protein (DUF885 family)</fullName>
    </submittedName>
</protein>
<reference evidence="1 2" key="1">
    <citation type="submission" date="2017-12" db="EMBL/GenBank/DDBJ databases">
        <title>Sequencing the genomes of 1000 Actinobacteria strains.</title>
        <authorList>
            <person name="Klenk H.-P."/>
        </authorList>
    </citation>
    <scope>NUCLEOTIDE SEQUENCE [LARGE SCALE GENOMIC DNA]</scope>
    <source>
        <strain evidence="1 2">DSM 44489</strain>
    </source>
</reference>
<accession>A0A2N3WY59</accession>
<name>A0A2N3WY59_9NOCA</name>
<organism evidence="1 2">
    <name type="scientific">Nocardia fluminea</name>
    <dbReference type="NCBI Taxonomy" id="134984"/>
    <lineage>
        <taxon>Bacteria</taxon>
        <taxon>Bacillati</taxon>
        <taxon>Actinomycetota</taxon>
        <taxon>Actinomycetes</taxon>
        <taxon>Mycobacteriales</taxon>
        <taxon>Nocardiaceae</taxon>
        <taxon>Nocardia</taxon>
    </lineage>
</organism>
<dbReference type="InterPro" id="IPR010281">
    <property type="entry name" value="DUF885"/>
</dbReference>